<dbReference type="OrthoDB" id="436637at2759"/>
<dbReference type="GO" id="GO:0005634">
    <property type="term" value="C:nucleus"/>
    <property type="evidence" value="ECO:0007669"/>
    <property type="project" value="InterPro"/>
</dbReference>
<dbReference type="VEuPathDB" id="FungiDB:HGUI_00994"/>
<feature type="domain" description="RSE1/DDB1/CPSF1 C-terminal" evidence="2">
    <location>
        <begin position="1059"/>
        <end position="1303"/>
    </location>
</feature>
<dbReference type="InterPro" id="IPR015943">
    <property type="entry name" value="WD40/YVTN_repeat-like_dom_sf"/>
</dbReference>
<protein>
    <submittedName>
        <fullName evidence="4">Uncharacterized protein</fullName>
    </submittedName>
</protein>
<keyword evidence="5" id="KW-1185">Reference proteome</keyword>
<feature type="region of interest" description="Disordered" evidence="1">
    <location>
        <begin position="965"/>
        <end position="1011"/>
    </location>
</feature>
<dbReference type="Proteomes" id="UP000183365">
    <property type="component" value="Unassembled WGS sequence"/>
</dbReference>
<evidence type="ECO:0000313" key="4">
    <source>
        <dbReference type="EMBL" id="SGZ38794.1"/>
    </source>
</evidence>
<evidence type="ECO:0000259" key="3">
    <source>
        <dbReference type="Pfam" id="PF23726"/>
    </source>
</evidence>
<sequence length="1321" mass="152254">MELSLDDNAQKQELIRKDIQRHNAEFEGNRRLSLYKRTLKHGQVYKSAIILEDADNVYFVCITESGVLSVYEMIDEDVVKRFEKKVHMRLINLISLKHLHELKFGLCTESDVFIVCELQRTPFDIVFEENLFGDFEINNNGLNFSSFKHFDLHNKDILVYSDSSIVVYYKDDYDLDNGDVIVNEDRERQIILSAKFIVSENDTANYILTIEDYNIVKLYYIDRISGRLHKRSELKLSEYAIYMFLQVLDKTSVYINESLAERSNKRRRRESDLVHVLINGEDGRLLMLEINLDMEDIKIVSNNKLPIPKSLVASNKKSNKNILPMVVCMKSQSIVDSDKSFMLLLTHLGDLLQVSIEKNVANDEISYNVVFSQFNKLELSKAFDFITTNNCLFVLPQFGIPKIYRINNLNTNLISQVKYDDTKFEYDSLEVISEFPDHFLKTPLLSATEMTENDLEVFVDGKDVFCKSFKLEEKMRINIVDDEHHKAKRVFEVKFENKTKLLFFAFNDNSRILHFNEEDEIAEIDSDDAVNSGVFILKETTINVIKYNEYLLQFTRNKLNIIRIVDADKFILFKRVNLKKLLPHILEYTSSIEITNCDLIAVGKQAMVLVSLNNYKFFYFDFLECINSEEILSYMVLSEIDAFMSDWRVYVNNKKMILLFTLTNDNILNIYEISSTLLEGDQESSDDPLVSKFFNTGVNSFVVTAVEEDTTASISCHIGFNDGLYEVYKFDLEDNHLESLYQTYLNVHPLTLHYLNHIGSKEDNYGTVIISSIGSYWVGELKKLANRVGINIRHLYLKGLEKQIQGDISICDFSNDLVLESDSANKKNGAIIVDSEGELIFLLHDSSTINHTHSSEDESISVLGADEYIDKNITLIDSKNLKYHIIPTGSSFHIKYDVPQHLKNKFFKGMTVSETKTFNYEISSALIVEYSDRSLFQSNQLGKYIIVGTKDGKLLTFKINNNPKAIPENNSKDSSTERSEEAKVDLSTLSKSQKKRLKKKQQGKENTSEKLTNSKIDVDSYEYNYLTLTKEQVFSNNTNSIKILRAMGREKHILTILKGSVLTIFKLSDNTLETLKESKTVPSLTEIIQVDFFHNDLLMVAADIVGNIVYHRYLPESKIFIPLADYKVSNNYSQVTKFLDAKTILKTDRFGNVSVLALNVPFGVKDLLNMEYNGILPRIYSGYEGIDFSKNRDDNVWDLPFKFDKIASIYMGDIIKNVIIIKENSIIRNSRPIILCFGLQGSVTLLMPLIDQREVDTMKHIQEIIDDQEDKSYGVSQLRYESTFELSKSIYDADYYHNALIDIDLKSFEVLQNLQNANHLE</sequence>
<gene>
    <name evidence="4" type="ORF">HGUI_00994</name>
</gene>
<dbReference type="Gene3D" id="2.130.10.10">
    <property type="entry name" value="YVTN repeat-like/Quinoprotein amine dehydrogenase"/>
    <property type="match status" value="2"/>
</dbReference>
<dbReference type="Pfam" id="PF03178">
    <property type="entry name" value="CPSF_A"/>
    <property type="match status" value="1"/>
</dbReference>
<feature type="domain" description="RSE1/DDB1/CPSF1 second beta-propeller" evidence="3">
    <location>
        <begin position="486"/>
        <end position="760"/>
    </location>
</feature>
<dbReference type="Pfam" id="PF23726">
    <property type="entry name" value="Beta-prop_RSE1_2nd"/>
    <property type="match status" value="1"/>
</dbReference>
<evidence type="ECO:0000256" key="1">
    <source>
        <dbReference type="SAM" id="MobiDB-lite"/>
    </source>
</evidence>
<dbReference type="InterPro" id="IPR058543">
    <property type="entry name" value="Beta-prop_RSE1/DDB1/CPSF1_2nd"/>
</dbReference>
<evidence type="ECO:0000313" key="5">
    <source>
        <dbReference type="Proteomes" id="UP000183365"/>
    </source>
</evidence>
<dbReference type="EMBL" id="FQNF01000012">
    <property type="protein sequence ID" value="SGZ38794.1"/>
    <property type="molecule type" value="Genomic_DNA"/>
</dbReference>
<dbReference type="InterPro" id="IPR004871">
    <property type="entry name" value="RSE1/DDB1/CPSF1_C"/>
</dbReference>
<feature type="compositionally biased region" description="Basic residues" evidence="1">
    <location>
        <begin position="992"/>
        <end position="1001"/>
    </location>
</feature>
<accession>A0A1L0AWZ4</accession>
<evidence type="ECO:0000259" key="2">
    <source>
        <dbReference type="Pfam" id="PF03178"/>
    </source>
</evidence>
<proteinExistence type="predicted"/>
<dbReference type="GO" id="GO:0003676">
    <property type="term" value="F:nucleic acid binding"/>
    <property type="evidence" value="ECO:0007669"/>
    <property type="project" value="InterPro"/>
</dbReference>
<reference evidence="5" key="1">
    <citation type="submission" date="2016-11" db="EMBL/GenBank/DDBJ databases">
        <authorList>
            <person name="Guldener U."/>
        </authorList>
    </citation>
    <scope>NUCLEOTIDE SEQUENCE [LARGE SCALE GENOMIC DNA]</scope>
</reference>
<organism evidence="4 5">
    <name type="scientific">Hanseniaspora guilliermondii</name>
    <dbReference type="NCBI Taxonomy" id="56406"/>
    <lineage>
        <taxon>Eukaryota</taxon>
        <taxon>Fungi</taxon>
        <taxon>Dikarya</taxon>
        <taxon>Ascomycota</taxon>
        <taxon>Saccharomycotina</taxon>
        <taxon>Saccharomycetes</taxon>
        <taxon>Saccharomycodales</taxon>
        <taxon>Saccharomycodaceae</taxon>
        <taxon>Hanseniaspora</taxon>
    </lineage>
</organism>
<name>A0A1L0AWZ4_9ASCO</name>
<feature type="compositionally biased region" description="Basic and acidic residues" evidence="1">
    <location>
        <begin position="970"/>
        <end position="984"/>
    </location>
</feature>